<protein>
    <recommendedName>
        <fullName evidence="2">Zn(2)-C6 fungal-type domain-containing protein</fullName>
    </recommendedName>
</protein>
<evidence type="ECO:0000313" key="3">
    <source>
        <dbReference type="EMBL" id="KAG2379484.1"/>
    </source>
</evidence>
<dbReference type="Proteomes" id="UP000816034">
    <property type="component" value="Unassembled WGS sequence"/>
</dbReference>
<name>A0AA88KM18_NAELO</name>
<feature type="region of interest" description="Disordered" evidence="1">
    <location>
        <begin position="376"/>
        <end position="406"/>
    </location>
</feature>
<dbReference type="SMART" id="SM00066">
    <property type="entry name" value="GAL4"/>
    <property type="match status" value="1"/>
</dbReference>
<reference evidence="3 4" key="1">
    <citation type="journal article" date="2018" name="BMC Genomics">
        <title>The genome of Naegleria lovaniensis, the basis for a comparative approach to unravel pathogenicity factors of the human pathogenic amoeba N. fowleri.</title>
        <authorList>
            <person name="Liechti N."/>
            <person name="Schurch N."/>
            <person name="Bruggmann R."/>
            <person name="Wittwer M."/>
        </authorList>
    </citation>
    <scope>NUCLEOTIDE SEQUENCE [LARGE SCALE GENOMIC DNA]</scope>
    <source>
        <strain evidence="3 4">ATCC 30569</strain>
    </source>
</reference>
<feature type="region of interest" description="Disordered" evidence="1">
    <location>
        <begin position="180"/>
        <end position="204"/>
    </location>
</feature>
<evidence type="ECO:0000259" key="2">
    <source>
        <dbReference type="PROSITE" id="PS50048"/>
    </source>
</evidence>
<feature type="compositionally biased region" description="Polar residues" evidence="1">
    <location>
        <begin position="152"/>
        <end position="167"/>
    </location>
</feature>
<feature type="compositionally biased region" description="Low complexity" evidence="1">
    <location>
        <begin position="592"/>
        <end position="608"/>
    </location>
</feature>
<feature type="compositionally biased region" description="Low complexity" evidence="1">
    <location>
        <begin position="646"/>
        <end position="666"/>
    </location>
</feature>
<dbReference type="InterPro" id="IPR001138">
    <property type="entry name" value="Zn2Cys6_DnaBD"/>
</dbReference>
<feature type="compositionally biased region" description="Low complexity" evidence="1">
    <location>
        <begin position="568"/>
        <end position="585"/>
    </location>
</feature>
<dbReference type="SUPFAM" id="SSF57701">
    <property type="entry name" value="Zn2/Cys6 DNA-binding domain"/>
    <property type="match status" value="1"/>
</dbReference>
<accession>A0AA88KM18</accession>
<dbReference type="GO" id="GO:0000981">
    <property type="term" value="F:DNA-binding transcription factor activity, RNA polymerase II-specific"/>
    <property type="evidence" value="ECO:0007669"/>
    <property type="project" value="InterPro"/>
</dbReference>
<dbReference type="AlphaFoldDB" id="A0AA88KM18"/>
<feature type="domain" description="Zn(2)-C6 fungal-type" evidence="2">
    <location>
        <begin position="415"/>
        <end position="444"/>
    </location>
</feature>
<keyword evidence="4" id="KW-1185">Reference proteome</keyword>
<dbReference type="EMBL" id="PYSW02000028">
    <property type="protein sequence ID" value="KAG2379484.1"/>
    <property type="molecule type" value="Genomic_DNA"/>
</dbReference>
<evidence type="ECO:0000313" key="4">
    <source>
        <dbReference type="Proteomes" id="UP000816034"/>
    </source>
</evidence>
<dbReference type="GeneID" id="68099055"/>
<comment type="caution">
    <text evidence="3">The sequence shown here is derived from an EMBL/GenBank/DDBJ whole genome shotgun (WGS) entry which is preliminary data.</text>
</comment>
<dbReference type="InterPro" id="IPR036864">
    <property type="entry name" value="Zn2-C6_fun-type_DNA-bd_sf"/>
</dbReference>
<feature type="compositionally biased region" description="Polar residues" evidence="1">
    <location>
        <begin position="387"/>
        <end position="399"/>
    </location>
</feature>
<sequence>MITLKDSTTPSTSAPVAVVVNNCVYTPSHYQFLAQFKEESSYSPVSFLPNPCAMLPSNQDATVTSTTASREDFGEYQPSLHIPYSFMAPMSSSGENATIDIESEIVTTNQPSTSMNNNHHLNIDNNQPNFEETNIFHDFTSTTTTTTTTTTLRNRQQNHVDMQSPQSFHHSDINRAATNTFQKVPPQPPDQQQQQQPPPQTMDLSNLSILYPLSGVDGLLPVDHDHVDHLISFLKGDGFNPNNTMDGRMTNNNNMELLVQANMSSINDHSKMSFKNMLVGGHEAATCNIDTTPSYMHDTCINNEQQQQPTPLVQDNNNAFTPHFAFRKRKNTKRKSISSSPSSYSSNSLDEDTQHVKHADLILDDEDISNDQFASDLQDQDDHSHSPTSIRNKSSTGNTIGAKAYPNGRKRASKACLECQKRHTRCGFERPCDRCTKLGLNCVEVVSTKKRGRSTANMNNKHKLSEETLDLAPSRKKEKTSSRAPNQTASPSSNESNIENVNNASGSSIIEKQSESSNPNEASSSSSIPNGSEQVLNFGNNGTKKRNKSNSNTTTSRKRTNPKKDPDSATSSQTNSKSSSSSSLTGIHQAETMNTTTTTASRTTSPTTAQAHSMPQPHHQKPPQQQQQHKLLPRVSSSSSFGTLLHPIPSNVSSISSSSTTSSHSPINYLNNNAPVTAASSYASQQPYSSNALTQLQFPTLPSASYEQTGFIMTGPNFPNIRCVSEGLLSRLGYQTSSQLTSLTQIFSLDFVNSELIQLNQDIKARATILQQVQGGADLLRQGHLRIQKEGITNVRTIMGMEQLKFKMFHSFREDQPASLEAVYVFLFWH</sequence>
<gene>
    <name evidence="3" type="ORF">C9374_006601</name>
</gene>
<dbReference type="Gene3D" id="4.10.240.10">
    <property type="entry name" value="Zn(2)-C6 fungal-type DNA-binding domain"/>
    <property type="match status" value="1"/>
</dbReference>
<dbReference type="GO" id="GO:0008270">
    <property type="term" value="F:zinc ion binding"/>
    <property type="evidence" value="ECO:0007669"/>
    <property type="project" value="InterPro"/>
</dbReference>
<dbReference type="PROSITE" id="PS50048">
    <property type="entry name" value="ZN2_CY6_FUNGAL_2"/>
    <property type="match status" value="1"/>
</dbReference>
<dbReference type="RefSeq" id="XP_044546746.1">
    <property type="nucleotide sequence ID" value="XM_044696480.1"/>
</dbReference>
<dbReference type="CDD" id="cd00067">
    <property type="entry name" value="GAL4"/>
    <property type="match status" value="1"/>
</dbReference>
<feature type="compositionally biased region" description="Low complexity" evidence="1">
    <location>
        <begin position="489"/>
        <end position="505"/>
    </location>
</feature>
<evidence type="ECO:0000256" key="1">
    <source>
        <dbReference type="SAM" id="MobiDB-lite"/>
    </source>
</evidence>
<feature type="compositionally biased region" description="Low complexity" evidence="1">
    <location>
        <begin position="337"/>
        <end position="348"/>
    </location>
</feature>
<feature type="region of interest" description="Disordered" evidence="1">
    <location>
        <begin position="323"/>
        <end position="352"/>
    </location>
</feature>
<organism evidence="3 4">
    <name type="scientific">Naegleria lovaniensis</name>
    <name type="common">Amoeba</name>
    <dbReference type="NCBI Taxonomy" id="51637"/>
    <lineage>
        <taxon>Eukaryota</taxon>
        <taxon>Discoba</taxon>
        <taxon>Heterolobosea</taxon>
        <taxon>Tetramitia</taxon>
        <taxon>Eutetramitia</taxon>
        <taxon>Vahlkampfiidae</taxon>
        <taxon>Naegleria</taxon>
    </lineage>
</organism>
<feature type="region of interest" description="Disordered" evidence="1">
    <location>
        <begin position="144"/>
        <end position="167"/>
    </location>
</feature>
<feature type="region of interest" description="Disordered" evidence="1">
    <location>
        <begin position="453"/>
        <end position="666"/>
    </location>
</feature>
<dbReference type="Pfam" id="PF00172">
    <property type="entry name" value="Zn_clus"/>
    <property type="match status" value="1"/>
</dbReference>
<feature type="compositionally biased region" description="Low complexity" evidence="1">
    <location>
        <begin position="515"/>
        <end position="533"/>
    </location>
</feature>
<proteinExistence type="predicted"/>
<feature type="compositionally biased region" description="Basic residues" evidence="1">
    <location>
        <begin position="325"/>
        <end position="336"/>
    </location>
</feature>